<gene>
    <name evidence="2" type="ORF">CHC_T00001176001</name>
</gene>
<protein>
    <submittedName>
        <fullName evidence="2">Uncharacterized protein</fullName>
    </submittedName>
</protein>
<dbReference type="KEGG" id="ccp:CHC_T00001176001"/>
<keyword evidence="3" id="KW-1185">Reference proteome</keyword>
<feature type="transmembrane region" description="Helical" evidence="1">
    <location>
        <begin position="95"/>
        <end position="123"/>
    </location>
</feature>
<evidence type="ECO:0000313" key="2">
    <source>
        <dbReference type="EMBL" id="CDF38685.1"/>
    </source>
</evidence>
<evidence type="ECO:0000256" key="1">
    <source>
        <dbReference type="SAM" id="Phobius"/>
    </source>
</evidence>
<evidence type="ECO:0000313" key="3">
    <source>
        <dbReference type="Proteomes" id="UP000012073"/>
    </source>
</evidence>
<name>R7QMS4_CHOCR</name>
<proteinExistence type="predicted"/>
<keyword evidence="1" id="KW-0812">Transmembrane</keyword>
<organism evidence="2 3">
    <name type="scientific">Chondrus crispus</name>
    <name type="common">Carrageen Irish moss</name>
    <name type="synonym">Polymorpha crispa</name>
    <dbReference type="NCBI Taxonomy" id="2769"/>
    <lineage>
        <taxon>Eukaryota</taxon>
        <taxon>Rhodophyta</taxon>
        <taxon>Florideophyceae</taxon>
        <taxon>Rhodymeniophycidae</taxon>
        <taxon>Gigartinales</taxon>
        <taxon>Gigartinaceae</taxon>
        <taxon>Chondrus</taxon>
    </lineage>
</organism>
<accession>R7QMS4</accession>
<reference evidence="3" key="1">
    <citation type="journal article" date="2013" name="Proc. Natl. Acad. Sci. U.S.A.">
        <title>Genome structure and metabolic features in the red seaweed Chondrus crispus shed light on evolution of the Archaeplastida.</title>
        <authorList>
            <person name="Collen J."/>
            <person name="Porcel B."/>
            <person name="Carre W."/>
            <person name="Ball S.G."/>
            <person name="Chaparro C."/>
            <person name="Tonon T."/>
            <person name="Barbeyron T."/>
            <person name="Michel G."/>
            <person name="Noel B."/>
            <person name="Valentin K."/>
            <person name="Elias M."/>
            <person name="Artiguenave F."/>
            <person name="Arun A."/>
            <person name="Aury J.M."/>
            <person name="Barbosa-Neto J.F."/>
            <person name="Bothwell J.H."/>
            <person name="Bouget F.Y."/>
            <person name="Brillet L."/>
            <person name="Cabello-Hurtado F."/>
            <person name="Capella-Gutierrez S."/>
            <person name="Charrier B."/>
            <person name="Cladiere L."/>
            <person name="Cock J.M."/>
            <person name="Coelho S.M."/>
            <person name="Colleoni C."/>
            <person name="Czjzek M."/>
            <person name="Da Silva C."/>
            <person name="Delage L."/>
            <person name="Denoeud F."/>
            <person name="Deschamps P."/>
            <person name="Dittami S.M."/>
            <person name="Gabaldon T."/>
            <person name="Gachon C.M."/>
            <person name="Groisillier A."/>
            <person name="Herve C."/>
            <person name="Jabbari K."/>
            <person name="Katinka M."/>
            <person name="Kloareg B."/>
            <person name="Kowalczyk N."/>
            <person name="Labadie K."/>
            <person name="Leblanc C."/>
            <person name="Lopez P.J."/>
            <person name="McLachlan D.H."/>
            <person name="Meslet-Cladiere L."/>
            <person name="Moustafa A."/>
            <person name="Nehr Z."/>
            <person name="Nyvall Collen P."/>
            <person name="Panaud O."/>
            <person name="Partensky F."/>
            <person name="Poulain J."/>
            <person name="Rensing S.A."/>
            <person name="Rousvoal S."/>
            <person name="Samson G."/>
            <person name="Symeonidi A."/>
            <person name="Weissenbach J."/>
            <person name="Zambounis A."/>
            <person name="Wincker P."/>
            <person name="Boyen C."/>
        </authorList>
    </citation>
    <scope>NUCLEOTIDE SEQUENCE [LARGE SCALE GENOMIC DNA]</scope>
    <source>
        <strain evidence="3">cv. Stackhouse</strain>
    </source>
</reference>
<dbReference type="GeneID" id="17326316"/>
<sequence length="172" mass="19505">MFGSLSSESVVSLSTLPFVPPKINCIPFSYPLPPLFAFFFFLSHTYVIRLLIFILLLFIQRFDGARTPLFQERIPWLPPHSSSNLHHRRPRRGDALIAVVWCGGMNASSCDFHPAFLLFIFFLRLRKVHALRSTRLSSSLGSVAPVASNKAPLLHPRQTVPLFAQLSRRGIY</sequence>
<keyword evidence="1" id="KW-1133">Transmembrane helix</keyword>
<dbReference type="AlphaFoldDB" id="R7QMS4"/>
<dbReference type="Proteomes" id="UP000012073">
    <property type="component" value="Unassembled WGS sequence"/>
</dbReference>
<keyword evidence="1" id="KW-0472">Membrane</keyword>
<dbReference type="Gramene" id="CDF38685">
    <property type="protein sequence ID" value="CDF38685"/>
    <property type="gene ID" value="CHC_T00001176001"/>
</dbReference>
<dbReference type="RefSeq" id="XP_005718590.1">
    <property type="nucleotide sequence ID" value="XM_005718533.1"/>
</dbReference>
<dbReference type="EMBL" id="HG001953">
    <property type="protein sequence ID" value="CDF38685.1"/>
    <property type="molecule type" value="Genomic_DNA"/>
</dbReference>
<feature type="transmembrane region" description="Helical" evidence="1">
    <location>
        <begin position="36"/>
        <end position="59"/>
    </location>
</feature>